<sequence length="83" mass="8814">MNLDMFCGKTLFSNKVKVVVIIAFLIFSINPLEAATRPNMKSKLGTIKVSIPPPQDRAKVPPSTTNPPTYIPGPGPGNGGGHK</sequence>
<dbReference type="AlphaFoldDB" id="A0A2N9H508"/>
<name>A0A2N9H508_FAGSY</name>
<reference evidence="2" key="1">
    <citation type="submission" date="2018-02" db="EMBL/GenBank/DDBJ databases">
        <authorList>
            <person name="Cohen D.B."/>
            <person name="Kent A.D."/>
        </authorList>
    </citation>
    <scope>NUCLEOTIDE SEQUENCE</scope>
</reference>
<proteinExistence type="predicted"/>
<organism evidence="2">
    <name type="scientific">Fagus sylvatica</name>
    <name type="common">Beechnut</name>
    <dbReference type="NCBI Taxonomy" id="28930"/>
    <lineage>
        <taxon>Eukaryota</taxon>
        <taxon>Viridiplantae</taxon>
        <taxon>Streptophyta</taxon>
        <taxon>Embryophyta</taxon>
        <taxon>Tracheophyta</taxon>
        <taxon>Spermatophyta</taxon>
        <taxon>Magnoliopsida</taxon>
        <taxon>eudicotyledons</taxon>
        <taxon>Gunneridae</taxon>
        <taxon>Pentapetalae</taxon>
        <taxon>rosids</taxon>
        <taxon>fabids</taxon>
        <taxon>Fagales</taxon>
        <taxon>Fagaceae</taxon>
        <taxon>Fagus</taxon>
    </lineage>
</organism>
<evidence type="ECO:0000256" key="1">
    <source>
        <dbReference type="SAM" id="MobiDB-lite"/>
    </source>
</evidence>
<evidence type="ECO:0000313" key="2">
    <source>
        <dbReference type="EMBL" id="SPD09557.1"/>
    </source>
</evidence>
<dbReference type="EMBL" id="OIVN01003219">
    <property type="protein sequence ID" value="SPD09557.1"/>
    <property type="molecule type" value="Genomic_DNA"/>
</dbReference>
<accession>A0A2N9H508</accession>
<feature type="region of interest" description="Disordered" evidence="1">
    <location>
        <begin position="45"/>
        <end position="83"/>
    </location>
</feature>
<gene>
    <name evidence="2" type="ORF">FSB_LOCUS37439</name>
</gene>
<protein>
    <submittedName>
        <fullName evidence="2">Uncharacterized protein</fullName>
    </submittedName>
</protein>